<dbReference type="Gene3D" id="2.40.100.10">
    <property type="entry name" value="Cyclophilin-like"/>
    <property type="match status" value="1"/>
</dbReference>
<evidence type="ECO:0000259" key="6">
    <source>
        <dbReference type="PROSITE" id="PS50072"/>
    </source>
</evidence>
<evidence type="ECO:0000256" key="1">
    <source>
        <dbReference type="ARBA" id="ARBA00002388"/>
    </source>
</evidence>
<gene>
    <name evidence="7" type="ORF">C6Y39_00700</name>
</gene>
<evidence type="ECO:0000256" key="2">
    <source>
        <dbReference type="ARBA" id="ARBA00007365"/>
    </source>
</evidence>
<feature type="domain" description="PPIase cyclophilin-type" evidence="6">
    <location>
        <begin position="1"/>
        <end position="162"/>
    </location>
</feature>
<keyword evidence="3 5" id="KW-0697">Rotamase</keyword>
<name>A0ABX5CXB7_9ALTE</name>
<protein>
    <recommendedName>
        <fullName evidence="5">Peptidyl-prolyl cis-trans isomerase</fullName>
        <shortName evidence="5">PPIase</shortName>
        <ecNumber evidence="5">5.2.1.8</ecNumber>
    </recommendedName>
</protein>
<evidence type="ECO:0000313" key="7">
    <source>
        <dbReference type="EMBL" id="PRO70906.1"/>
    </source>
</evidence>
<comment type="similarity">
    <text evidence="2 5">Belongs to the cyclophilin-type PPIase family.</text>
</comment>
<evidence type="ECO:0000256" key="3">
    <source>
        <dbReference type="ARBA" id="ARBA00023110"/>
    </source>
</evidence>
<dbReference type="EMBL" id="PVNO01000001">
    <property type="protein sequence ID" value="PRO70906.1"/>
    <property type="molecule type" value="Genomic_DNA"/>
</dbReference>
<dbReference type="InterPro" id="IPR029000">
    <property type="entry name" value="Cyclophilin-like_dom_sf"/>
</dbReference>
<dbReference type="PROSITE" id="PS00170">
    <property type="entry name" value="CSA_PPIASE_1"/>
    <property type="match status" value="1"/>
</dbReference>
<dbReference type="PROSITE" id="PS50072">
    <property type="entry name" value="CSA_PPIASE_2"/>
    <property type="match status" value="1"/>
</dbReference>
<comment type="catalytic activity">
    <reaction evidence="5">
        <text>[protein]-peptidylproline (omega=180) = [protein]-peptidylproline (omega=0)</text>
        <dbReference type="Rhea" id="RHEA:16237"/>
        <dbReference type="Rhea" id="RHEA-COMP:10747"/>
        <dbReference type="Rhea" id="RHEA-COMP:10748"/>
        <dbReference type="ChEBI" id="CHEBI:83833"/>
        <dbReference type="ChEBI" id="CHEBI:83834"/>
        <dbReference type="EC" id="5.2.1.8"/>
    </reaction>
</comment>
<keyword evidence="8" id="KW-1185">Reference proteome</keyword>
<dbReference type="SUPFAM" id="SSF50891">
    <property type="entry name" value="Cyclophilin-like"/>
    <property type="match status" value="1"/>
</dbReference>
<dbReference type="EC" id="5.2.1.8" evidence="5"/>
<proteinExistence type="inferred from homology"/>
<dbReference type="RefSeq" id="WP_105929408.1">
    <property type="nucleotide sequence ID" value="NZ_PVNO01000001.1"/>
</dbReference>
<reference evidence="8" key="1">
    <citation type="journal article" date="2020" name="Int. J. Syst. Evol. Microbiol.">
        <title>Alteromonas alba sp. nov., a marine bacterium isolated from the seawater of the West Pacific Ocean.</title>
        <authorList>
            <person name="Sun C."/>
            <person name="Wu Y.-H."/>
            <person name="Xamxidin M."/>
            <person name="Cheng H."/>
            <person name="Xu X.-W."/>
        </authorList>
    </citation>
    <scope>NUCLEOTIDE SEQUENCE [LARGE SCALE GENOMIC DNA]</scope>
    <source>
        <strain evidence="8">9a2</strain>
    </source>
</reference>
<dbReference type="InterPro" id="IPR002130">
    <property type="entry name" value="Cyclophilin-type_PPIase_dom"/>
</dbReference>
<dbReference type="Proteomes" id="UP000239539">
    <property type="component" value="Unassembled WGS sequence"/>
</dbReference>
<comment type="caution">
    <text evidence="7">The sequence shown here is derived from an EMBL/GenBank/DDBJ whole genome shotgun (WGS) entry which is preliminary data.</text>
</comment>
<dbReference type="InterPro" id="IPR024936">
    <property type="entry name" value="Cyclophilin-type_PPIase"/>
</dbReference>
<dbReference type="Pfam" id="PF00160">
    <property type="entry name" value="Pro_isomerase"/>
    <property type="match status" value="1"/>
</dbReference>
<dbReference type="PRINTS" id="PR00153">
    <property type="entry name" value="CSAPPISMRASE"/>
</dbReference>
<dbReference type="PIRSF" id="PIRSF001467">
    <property type="entry name" value="Peptidylpro_ismrse"/>
    <property type="match status" value="1"/>
</dbReference>
<dbReference type="PANTHER" id="PTHR43246">
    <property type="entry name" value="PEPTIDYL-PROLYL CIS-TRANS ISOMERASE CYP38, CHLOROPLASTIC"/>
    <property type="match status" value="1"/>
</dbReference>
<dbReference type="CDD" id="cd01920">
    <property type="entry name" value="cyclophilin_EcCYP_like"/>
    <property type="match status" value="1"/>
</dbReference>
<keyword evidence="4 5" id="KW-0413">Isomerase</keyword>
<dbReference type="InterPro" id="IPR020892">
    <property type="entry name" value="Cyclophilin-type_PPIase_CS"/>
</dbReference>
<dbReference type="GO" id="GO:0016853">
    <property type="term" value="F:isomerase activity"/>
    <property type="evidence" value="ECO:0007669"/>
    <property type="project" value="UniProtKB-KW"/>
</dbReference>
<evidence type="ECO:0000313" key="8">
    <source>
        <dbReference type="Proteomes" id="UP000239539"/>
    </source>
</evidence>
<evidence type="ECO:0000256" key="5">
    <source>
        <dbReference type="RuleBase" id="RU363019"/>
    </source>
</evidence>
<organism evidence="7 8">
    <name type="scientific">Alteromonas gracilis</name>
    <dbReference type="NCBI Taxonomy" id="1479524"/>
    <lineage>
        <taxon>Bacteria</taxon>
        <taxon>Pseudomonadati</taxon>
        <taxon>Pseudomonadota</taxon>
        <taxon>Gammaproteobacteria</taxon>
        <taxon>Alteromonadales</taxon>
        <taxon>Alteromonadaceae</taxon>
        <taxon>Alteromonas/Salinimonas group</taxon>
        <taxon>Alteromonas</taxon>
    </lineage>
</organism>
<dbReference type="InterPro" id="IPR044665">
    <property type="entry name" value="E_coli_cyclophilin_A-like"/>
</dbReference>
<accession>A0ABX5CXB7</accession>
<comment type="function">
    <text evidence="1 5">PPIases accelerate the folding of proteins. It catalyzes the cis-trans isomerization of proline imidic peptide bonds in oligopeptides.</text>
</comment>
<sequence>MVTLKTNFGDITLDLFEDKAPKTVANFLSYVEDGFFDNTIFHRVINNFMIQGGGFTPDMDQKDTKDPIENEADNGVANEVGTIAMARTQDPHSATAQFFINVNNNDFLNHSGKSVNGWGYCAFGKVVEGMDVVEKIKAVKTGNHGYHQDVPVEPVIIEKAVIA</sequence>
<evidence type="ECO:0000256" key="4">
    <source>
        <dbReference type="ARBA" id="ARBA00023235"/>
    </source>
</evidence>